<dbReference type="AlphaFoldDB" id="A0A0F9RPA6"/>
<comment type="caution">
    <text evidence="2">The sequence shown here is derived from an EMBL/GenBank/DDBJ whole genome shotgun (WGS) entry which is preliminary data.</text>
</comment>
<evidence type="ECO:0000313" key="2">
    <source>
        <dbReference type="EMBL" id="KKN19123.1"/>
    </source>
</evidence>
<sequence>MTNYEAVSIAEGFCEGENATREQQIEAWQHLIDIGLAWTLQGWFGRNAQSLIEQCICTAQEVRS</sequence>
<evidence type="ECO:0000259" key="1">
    <source>
        <dbReference type="Pfam" id="PF24192"/>
    </source>
</evidence>
<reference evidence="2" key="1">
    <citation type="journal article" date="2015" name="Nature">
        <title>Complex archaea that bridge the gap between prokaryotes and eukaryotes.</title>
        <authorList>
            <person name="Spang A."/>
            <person name="Saw J.H."/>
            <person name="Jorgensen S.L."/>
            <person name="Zaremba-Niedzwiedzka K."/>
            <person name="Martijn J."/>
            <person name="Lind A.E."/>
            <person name="van Eijk R."/>
            <person name="Schleper C."/>
            <person name="Guy L."/>
            <person name="Ettema T.J."/>
        </authorList>
    </citation>
    <scope>NUCLEOTIDE SEQUENCE</scope>
</reference>
<feature type="domain" description="DUF7417" evidence="1">
    <location>
        <begin position="19"/>
        <end position="58"/>
    </location>
</feature>
<dbReference type="Pfam" id="PF24192">
    <property type="entry name" value="DUF7417"/>
    <property type="match status" value="1"/>
</dbReference>
<dbReference type="EMBL" id="LAZR01003364">
    <property type="protein sequence ID" value="KKN19123.1"/>
    <property type="molecule type" value="Genomic_DNA"/>
</dbReference>
<protein>
    <recommendedName>
        <fullName evidence="1">DUF7417 domain-containing protein</fullName>
    </recommendedName>
</protein>
<name>A0A0F9RPA6_9ZZZZ</name>
<gene>
    <name evidence="2" type="ORF">LCGC14_0948790</name>
</gene>
<accession>A0A0F9RPA6</accession>
<dbReference type="InterPro" id="IPR055840">
    <property type="entry name" value="DUF7417"/>
</dbReference>
<organism evidence="2">
    <name type="scientific">marine sediment metagenome</name>
    <dbReference type="NCBI Taxonomy" id="412755"/>
    <lineage>
        <taxon>unclassified sequences</taxon>
        <taxon>metagenomes</taxon>
        <taxon>ecological metagenomes</taxon>
    </lineage>
</organism>
<proteinExistence type="predicted"/>